<evidence type="ECO:0000313" key="7">
    <source>
        <dbReference type="Proteomes" id="UP000281118"/>
    </source>
</evidence>
<dbReference type="InterPro" id="IPR036390">
    <property type="entry name" value="WH_DNA-bd_sf"/>
</dbReference>
<dbReference type="PRINTS" id="PR00039">
    <property type="entry name" value="HTHLYSR"/>
</dbReference>
<dbReference type="InterPro" id="IPR000847">
    <property type="entry name" value="LysR_HTH_N"/>
</dbReference>
<evidence type="ECO:0000256" key="4">
    <source>
        <dbReference type="ARBA" id="ARBA00023163"/>
    </source>
</evidence>
<evidence type="ECO:0000313" key="6">
    <source>
        <dbReference type="EMBL" id="RUR65713.1"/>
    </source>
</evidence>
<evidence type="ECO:0000256" key="2">
    <source>
        <dbReference type="ARBA" id="ARBA00023015"/>
    </source>
</evidence>
<dbReference type="GO" id="GO:0003677">
    <property type="term" value="F:DNA binding"/>
    <property type="evidence" value="ECO:0007669"/>
    <property type="project" value="UniProtKB-KW"/>
</dbReference>
<comment type="caution">
    <text evidence="6">The sequence shown here is derived from an EMBL/GenBank/DDBJ whole genome shotgun (WGS) entry which is preliminary data.</text>
</comment>
<dbReference type="InterPro" id="IPR050389">
    <property type="entry name" value="LysR-type_TF"/>
</dbReference>
<dbReference type="SUPFAM" id="SSF46785">
    <property type="entry name" value="Winged helix' DNA-binding domain"/>
    <property type="match status" value="1"/>
</dbReference>
<dbReference type="PANTHER" id="PTHR30118">
    <property type="entry name" value="HTH-TYPE TRANSCRIPTIONAL REGULATOR LEUO-RELATED"/>
    <property type="match status" value="1"/>
</dbReference>
<keyword evidence="3" id="KW-0238">DNA-binding</keyword>
<organism evidence="6 7">
    <name type="scientific">Variovorax guangxiensis</name>
    <dbReference type="NCBI Taxonomy" id="1775474"/>
    <lineage>
        <taxon>Bacteria</taxon>
        <taxon>Pseudomonadati</taxon>
        <taxon>Pseudomonadota</taxon>
        <taxon>Betaproteobacteria</taxon>
        <taxon>Burkholderiales</taxon>
        <taxon>Comamonadaceae</taxon>
        <taxon>Variovorax</taxon>
    </lineage>
</organism>
<dbReference type="InterPro" id="IPR036388">
    <property type="entry name" value="WH-like_DNA-bd_sf"/>
</dbReference>
<dbReference type="Pfam" id="PF03466">
    <property type="entry name" value="LysR_substrate"/>
    <property type="match status" value="1"/>
</dbReference>
<dbReference type="AlphaFoldDB" id="A0A3S0XBR4"/>
<evidence type="ECO:0000259" key="5">
    <source>
        <dbReference type="PROSITE" id="PS50931"/>
    </source>
</evidence>
<dbReference type="PROSITE" id="PS50931">
    <property type="entry name" value="HTH_LYSR"/>
    <property type="match status" value="1"/>
</dbReference>
<dbReference type="GO" id="GO:0003700">
    <property type="term" value="F:DNA-binding transcription factor activity"/>
    <property type="evidence" value="ECO:0007669"/>
    <property type="project" value="InterPro"/>
</dbReference>
<dbReference type="Pfam" id="PF00126">
    <property type="entry name" value="HTH_1"/>
    <property type="match status" value="1"/>
</dbReference>
<comment type="similarity">
    <text evidence="1">Belongs to the LysR transcriptional regulatory family.</text>
</comment>
<keyword evidence="2" id="KW-0805">Transcription regulation</keyword>
<reference evidence="6 7" key="1">
    <citation type="submission" date="2018-12" db="EMBL/GenBank/DDBJ databases">
        <title>The genome sequences of Variovorax guangxiensis DSM 27352.</title>
        <authorList>
            <person name="Gao J."/>
            <person name="Sun J."/>
        </authorList>
    </citation>
    <scope>NUCLEOTIDE SEQUENCE [LARGE SCALE GENOMIC DNA]</scope>
    <source>
        <strain evidence="6 7">DSM 27352</strain>
    </source>
</reference>
<dbReference type="InterPro" id="IPR005119">
    <property type="entry name" value="LysR_subst-bd"/>
</dbReference>
<dbReference type="SUPFAM" id="SSF53850">
    <property type="entry name" value="Periplasmic binding protein-like II"/>
    <property type="match status" value="1"/>
</dbReference>
<keyword evidence="4" id="KW-0804">Transcription</keyword>
<dbReference type="CDD" id="cd08461">
    <property type="entry name" value="PBP2_DntR_like_3"/>
    <property type="match status" value="1"/>
</dbReference>
<evidence type="ECO:0000256" key="1">
    <source>
        <dbReference type="ARBA" id="ARBA00009437"/>
    </source>
</evidence>
<name>A0A3S0XBR4_9BURK</name>
<gene>
    <name evidence="6" type="ORF">EJP67_01430</name>
</gene>
<dbReference type="RefSeq" id="WP_126018656.1">
    <property type="nucleotide sequence ID" value="NZ_RXFT01000001.1"/>
</dbReference>
<dbReference type="Proteomes" id="UP000281118">
    <property type="component" value="Unassembled WGS sequence"/>
</dbReference>
<protein>
    <submittedName>
        <fullName evidence="6">LysR family transcriptional regulator</fullName>
    </submittedName>
</protein>
<dbReference type="PANTHER" id="PTHR30118:SF15">
    <property type="entry name" value="TRANSCRIPTIONAL REGULATORY PROTEIN"/>
    <property type="match status" value="1"/>
</dbReference>
<sequence length="297" mass="32441">MNNFSRLDLNLLVTLDTLLAERNVTRAAERLNLSQPSVSVQLAKLREVFGDPLLLPAQRGMRPTARADELREPLREALEALGRAVAPTRPFEPAGASTTWRVAAADYAESAILLPSLAGLRAAAPNTRLAVVEAVPSRMARQLESGEIDLFFHTSVGAPPGLHARVLFNERYVLVGRAGHPRLKRRPTLAQFCALEHVVVSLAGGGFAGPTDEALAERGLARRVVLSVPHFLFMMSAVAGTDMVAMLPERLARSAPGLSVVQAPLEVPGYEMAMLWHERRHRDPAHRWLREQIASSL</sequence>
<feature type="domain" description="HTH lysR-type" evidence="5">
    <location>
        <begin position="7"/>
        <end position="64"/>
    </location>
</feature>
<proteinExistence type="inferred from homology"/>
<dbReference type="OrthoDB" id="8557381at2"/>
<accession>A0A3S0XBR4</accession>
<dbReference type="Gene3D" id="1.10.10.10">
    <property type="entry name" value="Winged helix-like DNA-binding domain superfamily/Winged helix DNA-binding domain"/>
    <property type="match status" value="1"/>
</dbReference>
<dbReference type="Gene3D" id="3.40.190.10">
    <property type="entry name" value="Periplasmic binding protein-like II"/>
    <property type="match status" value="2"/>
</dbReference>
<dbReference type="EMBL" id="RXFT01000001">
    <property type="protein sequence ID" value="RUR65713.1"/>
    <property type="molecule type" value="Genomic_DNA"/>
</dbReference>
<evidence type="ECO:0000256" key="3">
    <source>
        <dbReference type="ARBA" id="ARBA00023125"/>
    </source>
</evidence>